<dbReference type="EMBL" id="CM000764">
    <property type="protein sequence ID" value="KXG28402.1"/>
    <property type="molecule type" value="Genomic_DNA"/>
</dbReference>
<feature type="signal peptide" evidence="2">
    <location>
        <begin position="1"/>
        <end position="23"/>
    </location>
</feature>
<keyword evidence="2" id="KW-0732">Signal</keyword>
<gene>
    <name evidence="4" type="ORF">SORBI_3005G118300</name>
</gene>
<protein>
    <recommendedName>
        <fullName evidence="3">Phytocyanin domain-containing protein</fullName>
    </recommendedName>
</protein>
<dbReference type="Gene3D" id="2.60.40.420">
    <property type="entry name" value="Cupredoxins - blue copper proteins"/>
    <property type="match status" value="1"/>
</dbReference>
<dbReference type="FunCoup" id="A0A1B6PRV2">
    <property type="interactions" value="820"/>
</dbReference>
<keyword evidence="1" id="KW-0472">Membrane</keyword>
<sequence>MGIPTVIFRVAVAVFAVTTTAAAGNTTASPSSAANSTASPTKNTTAPLPLFGTNHAVGDGTGWFFDWKANASVANYSACAVNRTFYLGDYLSFKTDTGNTVVHTTNATNGEHCHKGMRFQVSVARGRGLPSVPPSYYEPLSGEAPAGIVAVWVIAMTAAFAAFVFS</sequence>
<dbReference type="GO" id="GO:0009055">
    <property type="term" value="F:electron transfer activity"/>
    <property type="evidence" value="ECO:0007669"/>
    <property type="project" value="InterPro"/>
</dbReference>
<evidence type="ECO:0000256" key="2">
    <source>
        <dbReference type="SAM" id="SignalP"/>
    </source>
</evidence>
<proteinExistence type="predicted"/>
<evidence type="ECO:0000256" key="1">
    <source>
        <dbReference type="SAM" id="Phobius"/>
    </source>
</evidence>
<feature type="transmembrane region" description="Helical" evidence="1">
    <location>
        <begin position="144"/>
        <end position="165"/>
    </location>
</feature>
<evidence type="ECO:0000313" key="4">
    <source>
        <dbReference type="EMBL" id="KXG28402.1"/>
    </source>
</evidence>
<organism evidence="4 5">
    <name type="scientific">Sorghum bicolor</name>
    <name type="common">Sorghum</name>
    <name type="synonym">Sorghum vulgare</name>
    <dbReference type="NCBI Taxonomy" id="4558"/>
    <lineage>
        <taxon>Eukaryota</taxon>
        <taxon>Viridiplantae</taxon>
        <taxon>Streptophyta</taxon>
        <taxon>Embryophyta</taxon>
        <taxon>Tracheophyta</taxon>
        <taxon>Spermatophyta</taxon>
        <taxon>Magnoliopsida</taxon>
        <taxon>Liliopsida</taxon>
        <taxon>Poales</taxon>
        <taxon>Poaceae</taxon>
        <taxon>PACMAD clade</taxon>
        <taxon>Panicoideae</taxon>
        <taxon>Andropogonodae</taxon>
        <taxon>Andropogoneae</taxon>
        <taxon>Sorghinae</taxon>
        <taxon>Sorghum</taxon>
    </lineage>
</organism>
<dbReference type="AlphaFoldDB" id="A0A1B6PRV2"/>
<reference evidence="4 5" key="1">
    <citation type="journal article" date="2009" name="Nature">
        <title>The Sorghum bicolor genome and the diversification of grasses.</title>
        <authorList>
            <person name="Paterson A.H."/>
            <person name="Bowers J.E."/>
            <person name="Bruggmann R."/>
            <person name="Dubchak I."/>
            <person name="Grimwood J."/>
            <person name="Gundlach H."/>
            <person name="Haberer G."/>
            <person name="Hellsten U."/>
            <person name="Mitros T."/>
            <person name="Poliakov A."/>
            <person name="Schmutz J."/>
            <person name="Spannagl M."/>
            <person name="Tang H."/>
            <person name="Wang X."/>
            <person name="Wicker T."/>
            <person name="Bharti A.K."/>
            <person name="Chapman J."/>
            <person name="Feltus F.A."/>
            <person name="Gowik U."/>
            <person name="Grigoriev I.V."/>
            <person name="Lyons E."/>
            <person name="Maher C.A."/>
            <person name="Martis M."/>
            <person name="Narechania A."/>
            <person name="Otillar R.P."/>
            <person name="Penning B.W."/>
            <person name="Salamov A.A."/>
            <person name="Wang Y."/>
            <person name="Zhang L."/>
            <person name="Carpita N.C."/>
            <person name="Freeling M."/>
            <person name="Gingle A.R."/>
            <person name="Hash C.T."/>
            <person name="Keller B."/>
            <person name="Klein P."/>
            <person name="Kresovich S."/>
            <person name="McCann M.C."/>
            <person name="Ming R."/>
            <person name="Peterson D.G."/>
            <person name="Mehboob-ur-Rahman"/>
            <person name="Ware D."/>
            <person name="Westhoff P."/>
            <person name="Mayer K.F."/>
            <person name="Messing J."/>
            <person name="Rokhsar D.S."/>
        </authorList>
    </citation>
    <scope>NUCLEOTIDE SEQUENCE [LARGE SCALE GENOMIC DNA]</scope>
    <source>
        <strain evidence="5">cv. BTx623</strain>
    </source>
</reference>
<reference evidence="5" key="2">
    <citation type="journal article" date="2018" name="Plant J.">
        <title>The Sorghum bicolor reference genome: improved assembly, gene annotations, a transcriptome atlas, and signatures of genome organization.</title>
        <authorList>
            <person name="McCormick R.F."/>
            <person name="Truong S.K."/>
            <person name="Sreedasyam A."/>
            <person name="Jenkins J."/>
            <person name="Shu S."/>
            <person name="Sims D."/>
            <person name="Kennedy M."/>
            <person name="Amirebrahimi M."/>
            <person name="Weers B.D."/>
            <person name="McKinley B."/>
            <person name="Mattison A."/>
            <person name="Morishige D.T."/>
            <person name="Grimwood J."/>
            <person name="Schmutz J."/>
            <person name="Mullet J.E."/>
        </authorList>
    </citation>
    <scope>NUCLEOTIDE SEQUENCE [LARGE SCALE GENOMIC DNA]</scope>
    <source>
        <strain evidence="5">cv. BTx623</strain>
    </source>
</reference>
<keyword evidence="1" id="KW-1133">Transmembrane helix</keyword>
<dbReference type="Pfam" id="PF02298">
    <property type="entry name" value="Cu_bind_like"/>
    <property type="match status" value="1"/>
</dbReference>
<dbReference type="Gramene" id="KXG28402">
    <property type="protein sequence ID" value="KXG28402"/>
    <property type="gene ID" value="SORBI_3005G118300"/>
</dbReference>
<dbReference type="InterPro" id="IPR003245">
    <property type="entry name" value="Phytocyanin_dom"/>
</dbReference>
<feature type="chain" id="PRO_5008589200" description="Phytocyanin domain-containing protein" evidence="2">
    <location>
        <begin position="24"/>
        <end position="166"/>
    </location>
</feature>
<dbReference type="OMA" id="VANYSAC"/>
<dbReference type="InParanoid" id="A0A1B6PRV2"/>
<dbReference type="SUPFAM" id="SSF49503">
    <property type="entry name" value="Cupredoxins"/>
    <property type="match status" value="1"/>
</dbReference>
<accession>A0A1B6PRV2</accession>
<evidence type="ECO:0000259" key="3">
    <source>
        <dbReference type="Pfam" id="PF02298"/>
    </source>
</evidence>
<dbReference type="STRING" id="4558.A0A1B6PRV2"/>
<keyword evidence="5" id="KW-1185">Reference proteome</keyword>
<evidence type="ECO:0000313" key="5">
    <source>
        <dbReference type="Proteomes" id="UP000000768"/>
    </source>
</evidence>
<dbReference type="Proteomes" id="UP000000768">
    <property type="component" value="Chromosome 5"/>
</dbReference>
<name>A0A1B6PRV2_SORBI</name>
<feature type="domain" description="Phytocyanin" evidence="3">
    <location>
        <begin position="67"/>
        <end position="116"/>
    </location>
</feature>
<keyword evidence="1" id="KW-0812">Transmembrane</keyword>
<dbReference type="InterPro" id="IPR008972">
    <property type="entry name" value="Cupredoxin"/>
</dbReference>